<protein>
    <submittedName>
        <fullName evidence="1">Uncharacterized protein</fullName>
    </submittedName>
</protein>
<evidence type="ECO:0000313" key="2">
    <source>
        <dbReference type="Proteomes" id="UP001153331"/>
    </source>
</evidence>
<organism evidence="1 2">
    <name type="scientific">Boeremia exigua</name>
    <dbReference type="NCBI Taxonomy" id="749465"/>
    <lineage>
        <taxon>Eukaryota</taxon>
        <taxon>Fungi</taxon>
        <taxon>Dikarya</taxon>
        <taxon>Ascomycota</taxon>
        <taxon>Pezizomycotina</taxon>
        <taxon>Dothideomycetes</taxon>
        <taxon>Pleosporomycetidae</taxon>
        <taxon>Pleosporales</taxon>
        <taxon>Pleosporineae</taxon>
        <taxon>Didymellaceae</taxon>
        <taxon>Boeremia</taxon>
    </lineage>
</organism>
<proteinExistence type="predicted"/>
<dbReference type="EMBL" id="JAPHNI010000010">
    <property type="protein sequence ID" value="KAJ8118775.1"/>
    <property type="molecule type" value="Genomic_DNA"/>
</dbReference>
<reference evidence="1" key="1">
    <citation type="submission" date="2022-11" db="EMBL/GenBank/DDBJ databases">
        <title>Genome Sequence of Boeremia exigua.</title>
        <authorList>
            <person name="Buettner E."/>
        </authorList>
    </citation>
    <scope>NUCLEOTIDE SEQUENCE</scope>
    <source>
        <strain evidence="1">CU02</strain>
    </source>
</reference>
<comment type="caution">
    <text evidence="1">The sequence shown here is derived from an EMBL/GenBank/DDBJ whole genome shotgun (WGS) entry which is preliminary data.</text>
</comment>
<dbReference type="Proteomes" id="UP001153331">
    <property type="component" value="Unassembled WGS sequence"/>
</dbReference>
<sequence length="575" mass="63902">MGSRPRLSTVTLDSRAFAAPFKSFQEHCLAFTLSRFNNYFGVCIVTTLYPPVIVSASHVAAVMASYFDLPAGADAPAADASKEGRGELQSMGLFSPQVSRILDDLQFEDGSSSTEDSEEDNSSSENDEESRLSDDDTQIDDSLSRKSRQGPSSTTKIAHGTKSSARSGSRGTKGFTGHTIGDKSSKNPRSHMARFQSLRSTLFQVNIENSMKQCHEEAEAREKAATSWKAQHEKRQGYSRPHTPEKEKDGFGRRIGMKIRRLTNKETPTIANIEENTGNLTRRESTATDDDEEPHGDPWKPRQSYESSINHSDVDELVRWVSRRDPPSDGEHQSSSVKASKKEDSGHESLGHSDIEELVRHASRKSISTEPVLPVHMGYSDESTASDSDPSQADDVQDEGSVEGSLSRWVSRRDGAMAGPIRQQRSAFQIEPDTEADDSDVPEIGRWRTHHDDTSGESITGSSEIAKKDDISVLEAKRGRSRDRSPRFEDKDQLQDDDVDELVRWVSRRDSKQMSSPEISKEDTVLQRQEHDKKEQVGMTIDDKSLGPEDLDDLLAHVRDRKMSGLNTGITPVHV</sequence>
<evidence type="ECO:0000313" key="1">
    <source>
        <dbReference type="EMBL" id="KAJ8118775.1"/>
    </source>
</evidence>
<gene>
    <name evidence="1" type="ORF">OPT61_g309</name>
</gene>
<accession>A0ACC2IU94</accession>
<name>A0ACC2IU94_9PLEO</name>
<keyword evidence="2" id="KW-1185">Reference proteome</keyword>